<dbReference type="Proteomes" id="UP000824540">
    <property type="component" value="Unassembled WGS sequence"/>
</dbReference>
<accession>A0A8T2NSB3</accession>
<keyword evidence="3" id="KW-1185">Reference proteome</keyword>
<sequence>MGLITWFSMTQRASSATGTKSSWTPFGSWILSITPKRMRMRKRGRLVPQTEMTRTRRESPPGGAHQATGMIQIRGGCATNSASSSRGDPPCSPSRRGATSGTVCLAATWMFCVNGRIPLSPASLRSASSLWKGVAWTSTGSTGSAGTWLLFKNYDTKLIMMCLFELCLCG</sequence>
<protein>
    <submittedName>
        <fullName evidence="2">Uncharacterized protein</fullName>
    </submittedName>
</protein>
<dbReference type="EMBL" id="JAFBMS010000022">
    <property type="protein sequence ID" value="KAG9343823.1"/>
    <property type="molecule type" value="Genomic_DNA"/>
</dbReference>
<evidence type="ECO:0000313" key="2">
    <source>
        <dbReference type="EMBL" id="KAG9343823.1"/>
    </source>
</evidence>
<reference evidence="2" key="1">
    <citation type="thesis" date="2021" institute="BYU ScholarsArchive" country="Provo, UT, USA">
        <title>Applications of and Algorithms for Genome Assembly and Genomic Analyses with an Emphasis on Marine Teleosts.</title>
        <authorList>
            <person name="Pickett B.D."/>
        </authorList>
    </citation>
    <scope>NUCLEOTIDE SEQUENCE</scope>
    <source>
        <strain evidence="2">HI-2016</strain>
    </source>
</reference>
<organism evidence="2 3">
    <name type="scientific">Albula glossodonta</name>
    <name type="common">roundjaw bonefish</name>
    <dbReference type="NCBI Taxonomy" id="121402"/>
    <lineage>
        <taxon>Eukaryota</taxon>
        <taxon>Metazoa</taxon>
        <taxon>Chordata</taxon>
        <taxon>Craniata</taxon>
        <taxon>Vertebrata</taxon>
        <taxon>Euteleostomi</taxon>
        <taxon>Actinopterygii</taxon>
        <taxon>Neopterygii</taxon>
        <taxon>Teleostei</taxon>
        <taxon>Albuliformes</taxon>
        <taxon>Albulidae</taxon>
        <taxon>Albula</taxon>
    </lineage>
</organism>
<dbReference type="AlphaFoldDB" id="A0A8T2NSB3"/>
<evidence type="ECO:0000256" key="1">
    <source>
        <dbReference type="SAM" id="MobiDB-lite"/>
    </source>
</evidence>
<comment type="caution">
    <text evidence="2">The sequence shown here is derived from an EMBL/GenBank/DDBJ whole genome shotgun (WGS) entry which is preliminary data.</text>
</comment>
<feature type="region of interest" description="Disordered" evidence="1">
    <location>
        <begin position="40"/>
        <end position="69"/>
    </location>
</feature>
<proteinExistence type="predicted"/>
<evidence type="ECO:0000313" key="3">
    <source>
        <dbReference type="Proteomes" id="UP000824540"/>
    </source>
</evidence>
<name>A0A8T2NSB3_9TELE</name>
<gene>
    <name evidence="2" type="ORF">JZ751_013204</name>
</gene>